<feature type="compositionally biased region" description="Low complexity" evidence="19">
    <location>
        <begin position="20"/>
        <end position="32"/>
    </location>
</feature>
<feature type="compositionally biased region" description="Polar residues" evidence="19">
    <location>
        <begin position="1228"/>
        <end position="1242"/>
    </location>
</feature>
<dbReference type="GO" id="GO:0006874">
    <property type="term" value="P:intracellular calcium ion homeostasis"/>
    <property type="evidence" value="ECO:0007669"/>
    <property type="project" value="TreeGrafter"/>
</dbReference>
<evidence type="ECO:0000256" key="14">
    <source>
        <dbReference type="ARBA" id="ARBA00023136"/>
    </source>
</evidence>
<dbReference type="InterPro" id="IPR036412">
    <property type="entry name" value="HAD-like_sf"/>
</dbReference>
<dbReference type="InterPro" id="IPR018303">
    <property type="entry name" value="ATPase_P-typ_P_site"/>
</dbReference>
<dbReference type="InterPro" id="IPR023298">
    <property type="entry name" value="ATPase_P-typ_TM_dom_sf"/>
</dbReference>
<dbReference type="InterPro" id="IPR008250">
    <property type="entry name" value="ATPase_P-typ_transduc_dom_A_sf"/>
</dbReference>
<dbReference type="FunFam" id="3.40.50.1000:FF:000018">
    <property type="entry name" value="Calcium-transporting ATPase"/>
    <property type="match status" value="1"/>
</dbReference>
<feature type="transmembrane region" description="Helical" evidence="18">
    <location>
        <begin position="449"/>
        <end position="473"/>
    </location>
</feature>
<keyword evidence="6" id="KW-0479">Metal-binding</keyword>
<dbReference type="Proteomes" id="UP000288859">
    <property type="component" value="Unassembled WGS sequence"/>
</dbReference>
<dbReference type="SUPFAM" id="SSF81665">
    <property type="entry name" value="Calcium ATPase, transmembrane domain M"/>
    <property type="match status" value="1"/>
</dbReference>
<sequence>MGDTANSAPPQIRLDTSNVSEQPEPSSSPISPGTTIHRRGLSISTPPQTAIDEGSFLSPTTPDRKQQFDGSTLNSRSGSIQSGPTRIRSNSGMSATSSVTFHSKTSLEFDSPEDALRPDKGTERDFDDRDSPFAFSPGMLNKLLNPKSLSAFKALGGLRGIEKGLRTSVTAGLSTDETRLSGRISFDEATTVSSEKGFSDIPVAEEDPPVSGQATQVQGQFEDRIRIFRDNRLPERKPDGILLLIWRAYNDKILILLTIAAVVSLALGIYESVSGESSVDWVEGVAICVAIIIVVTVGAANDWQKERQFVKLNKRKDDREVKVIRSGKSVMVSVHDITVGDVLHLEPGDAIPADGVFITGHGVKCDESSATGESDQMKKTPGDEVWLRIQDGTATAKLDPFIISGSKVLEGVGTYLVTSVGTNSSYGKILMSLQTDNDPTPLQVKLGKLANWIGGLGSAAAILLFFVLLFKFVGHLSNDQRPSPEKAQEFLDILIVAITVIVVAVPEGLPLAVTLALAFATTRMLKENNLVRELRACETMGNATTICSDKTGTLTQNRMTVVAGTLGTTDKFASSHSEEKSGAISFSNMFQKLGAEVRDLLRVSLTLNSTAFEGEENGVATFIGSKTEVALLTLAKENLGLDNLAAERSSYKVKQLIPFDSARKCMGIVIKTNGVYRLLVKGAAEIMLSHATKTISNIAEKHYHVDDLTAEDREATAQTIDEYAQHSLRTIGILYKDFQQWPPVGAKTMEEDPKMAQFDDIFNDMIWIGVVGIHDPLRDGVIEAVSQCQKSGVIVRMVTGDNITTARAIAMDCGILREGEDTIVMEGPKFRQLSVEEMDEILPRLRVLARSSPEDKRILVGRLKHLGETVAVTGDGTNDGPALKMADVGFSMGIAGTEVAKEASSIILLDDNFSSTITALMWGRAVNDAVKKFLQFQITVNITAVVLTFVSAVSSESNHSVLTAVQLLWVNLIMDTLAALALATDAPTQKILERPPQPKSESLITINMWKMIIGQAIYQLVVTFTLYFAGMKILSYEGAQQRTELDTVVFNAFVWMQIFNEFNNRRLDNKFNIFENIHKNFWFQGINCIMVGGQIMIIFIGGRAFSITRLNGTQWAISLLCAAPCLLWAILVRLFPDAWFAVVFNAFVNALAFFLRPIWKVMHIIFHPVAEVFRSASRFTKRQFSKNNSKEDEKPDVERPSSSLTGRQSQGVDEKTGVPSMPTFAASDPTNVSPNIEGNNGTNDHHACREERQPAGNFAPTRARYLHRVVVLRGFQVFETACGTITQMTSDIIEVAKVIEGCSYRGHFSINPFDIPETVILHGEKEVAFKPNRVRDHQESGRIKITTVPCAESPKRIQRITM</sequence>
<evidence type="ECO:0000256" key="2">
    <source>
        <dbReference type="ARBA" id="ARBA00022448"/>
    </source>
</evidence>
<keyword evidence="11" id="KW-1278">Translocase</keyword>
<dbReference type="GO" id="GO:0005886">
    <property type="term" value="C:plasma membrane"/>
    <property type="evidence" value="ECO:0007669"/>
    <property type="project" value="TreeGrafter"/>
</dbReference>
<dbReference type="VEuPathDB" id="FungiDB:PV10_08891"/>
<evidence type="ECO:0000259" key="20">
    <source>
        <dbReference type="Pfam" id="PF00122"/>
    </source>
</evidence>
<keyword evidence="3" id="KW-0926">Vacuole</keyword>
<keyword evidence="5 18" id="KW-0812">Transmembrane</keyword>
<dbReference type="GO" id="GO:0005774">
    <property type="term" value="C:vacuolar membrane"/>
    <property type="evidence" value="ECO:0007669"/>
    <property type="project" value="UniProtKB-SubCell"/>
</dbReference>
<evidence type="ECO:0000256" key="8">
    <source>
        <dbReference type="ARBA" id="ARBA00022837"/>
    </source>
</evidence>
<evidence type="ECO:0000256" key="4">
    <source>
        <dbReference type="ARBA" id="ARBA00022568"/>
    </source>
</evidence>
<dbReference type="EMBL" id="NAJM01000025">
    <property type="protein sequence ID" value="RVX70072.1"/>
    <property type="molecule type" value="Genomic_DNA"/>
</dbReference>
<dbReference type="SUPFAM" id="SSF56784">
    <property type="entry name" value="HAD-like"/>
    <property type="match status" value="1"/>
</dbReference>
<keyword evidence="8 18" id="KW-0106">Calcium</keyword>
<dbReference type="InterPro" id="IPR001757">
    <property type="entry name" value="P_typ_ATPase"/>
</dbReference>
<feature type="compositionally biased region" description="Polar residues" evidence="19">
    <location>
        <begin position="68"/>
        <end position="108"/>
    </location>
</feature>
<keyword evidence="14 18" id="KW-0472">Membrane</keyword>
<dbReference type="FunFam" id="2.70.150.10:FF:000028">
    <property type="entry name" value="Calcium-transporting ATPase"/>
    <property type="match status" value="1"/>
</dbReference>
<keyword evidence="9 18" id="KW-0067">ATP-binding</keyword>
<evidence type="ECO:0000256" key="12">
    <source>
        <dbReference type="ARBA" id="ARBA00022989"/>
    </source>
</evidence>
<name>A0A438N2V0_EXOME</name>
<feature type="domain" description="Cation-transporting P-type ATPase N-terminal" evidence="22">
    <location>
        <begin position="220"/>
        <end position="264"/>
    </location>
</feature>
<evidence type="ECO:0000256" key="3">
    <source>
        <dbReference type="ARBA" id="ARBA00022554"/>
    </source>
</evidence>
<feature type="region of interest" description="Disordered" evidence="19">
    <location>
        <begin position="1184"/>
        <end position="1248"/>
    </location>
</feature>
<feature type="transmembrane region" description="Helical" evidence="18">
    <location>
        <begin position="1008"/>
        <end position="1029"/>
    </location>
</feature>
<dbReference type="InterPro" id="IPR044492">
    <property type="entry name" value="P_typ_ATPase_HD_dom"/>
</dbReference>
<dbReference type="SFLD" id="SFLDF00027">
    <property type="entry name" value="p-type_atpase"/>
    <property type="match status" value="1"/>
</dbReference>
<organism evidence="23 24">
    <name type="scientific">Exophiala mesophila</name>
    <name type="common">Black yeast-like fungus</name>
    <dbReference type="NCBI Taxonomy" id="212818"/>
    <lineage>
        <taxon>Eukaryota</taxon>
        <taxon>Fungi</taxon>
        <taxon>Dikarya</taxon>
        <taxon>Ascomycota</taxon>
        <taxon>Pezizomycotina</taxon>
        <taxon>Eurotiomycetes</taxon>
        <taxon>Chaetothyriomycetidae</taxon>
        <taxon>Chaetothyriales</taxon>
        <taxon>Herpotrichiellaceae</taxon>
        <taxon>Exophiala</taxon>
    </lineage>
</organism>
<dbReference type="PANTHER" id="PTHR24093">
    <property type="entry name" value="CATION TRANSPORTING ATPASE"/>
    <property type="match status" value="1"/>
</dbReference>
<dbReference type="NCBIfam" id="TIGR01494">
    <property type="entry name" value="ATPase_P-type"/>
    <property type="match status" value="2"/>
</dbReference>
<dbReference type="VEuPathDB" id="FungiDB:PV10_08890"/>
<dbReference type="EC" id="7.2.2.10" evidence="18"/>
<evidence type="ECO:0000256" key="7">
    <source>
        <dbReference type="ARBA" id="ARBA00022741"/>
    </source>
</evidence>
<keyword evidence="13 18" id="KW-0406">Ion transport</keyword>
<dbReference type="GO" id="GO:0005524">
    <property type="term" value="F:ATP binding"/>
    <property type="evidence" value="ECO:0007669"/>
    <property type="project" value="UniProtKB-KW"/>
</dbReference>
<dbReference type="InterPro" id="IPR023214">
    <property type="entry name" value="HAD_sf"/>
</dbReference>
<comment type="catalytic activity">
    <reaction evidence="16 18">
        <text>Ca(2+)(in) + ATP + H2O = Ca(2+)(out) + ADP + phosphate + H(+)</text>
        <dbReference type="Rhea" id="RHEA:18105"/>
        <dbReference type="ChEBI" id="CHEBI:15377"/>
        <dbReference type="ChEBI" id="CHEBI:15378"/>
        <dbReference type="ChEBI" id="CHEBI:29108"/>
        <dbReference type="ChEBI" id="CHEBI:30616"/>
        <dbReference type="ChEBI" id="CHEBI:43474"/>
        <dbReference type="ChEBI" id="CHEBI:456216"/>
        <dbReference type="EC" id="7.2.2.10"/>
    </reaction>
</comment>
<feature type="transmembrane region" description="Helical" evidence="18">
    <location>
        <begin position="1113"/>
        <end position="1132"/>
    </location>
</feature>
<feature type="transmembrane region" description="Helical" evidence="18">
    <location>
        <begin position="493"/>
        <end position="520"/>
    </location>
</feature>
<comment type="caution">
    <text evidence="23">The sequence shown here is derived from an EMBL/GenBank/DDBJ whole genome shotgun (WGS) entry which is preliminary data.</text>
</comment>
<evidence type="ECO:0000256" key="13">
    <source>
        <dbReference type="ARBA" id="ARBA00023065"/>
    </source>
</evidence>
<dbReference type="SUPFAM" id="SSF81660">
    <property type="entry name" value="Metal cation-transporting ATPase, ATP-binding domain N"/>
    <property type="match status" value="1"/>
</dbReference>
<evidence type="ECO:0000256" key="16">
    <source>
        <dbReference type="ARBA" id="ARBA00048694"/>
    </source>
</evidence>
<dbReference type="CDD" id="cd02081">
    <property type="entry name" value="P-type_ATPase_Ca_PMCA-like"/>
    <property type="match status" value="1"/>
</dbReference>
<protein>
    <recommendedName>
        <fullName evidence="18">Calcium-transporting ATPase</fullName>
        <ecNumber evidence="18">7.2.2.10</ecNumber>
    </recommendedName>
</protein>
<dbReference type="Pfam" id="PF00122">
    <property type="entry name" value="E1-E2_ATPase"/>
    <property type="match status" value="1"/>
</dbReference>
<dbReference type="Pfam" id="PF00690">
    <property type="entry name" value="Cation_ATPase_N"/>
    <property type="match status" value="1"/>
</dbReference>
<feature type="domain" description="Cation-transporting P-type ATPase C-terminal" evidence="21">
    <location>
        <begin position="960"/>
        <end position="1135"/>
    </location>
</feature>
<evidence type="ECO:0000256" key="9">
    <source>
        <dbReference type="ARBA" id="ARBA00022840"/>
    </source>
</evidence>
<evidence type="ECO:0000256" key="11">
    <source>
        <dbReference type="ARBA" id="ARBA00022967"/>
    </source>
</evidence>
<dbReference type="OrthoDB" id="3352408at2759"/>
<evidence type="ECO:0000259" key="22">
    <source>
        <dbReference type="Pfam" id="PF00690"/>
    </source>
</evidence>
<dbReference type="Pfam" id="PF13246">
    <property type="entry name" value="Cation_ATPase"/>
    <property type="match status" value="1"/>
</dbReference>
<keyword evidence="10" id="KW-0460">Magnesium</keyword>
<dbReference type="FunFam" id="1.20.1110.10:FF:000039">
    <property type="entry name" value="Calcium-transporting ATPase"/>
    <property type="match status" value="1"/>
</dbReference>
<dbReference type="Gene3D" id="2.70.150.10">
    <property type="entry name" value="Calcium-transporting ATPase, cytoplasmic transduction domain A"/>
    <property type="match status" value="1"/>
</dbReference>
<feature type="transmembrane region" description="Helical" evidence="18">
    <location>
        <begin position="253"/>
        <end position="270"/>
    </location>
</feature>
<dbReference type="GO" id="GO:0005388">
    <property type="term" value="F:P-type calcium transporter activity"/>
    <property type="evidence" value="ECO:0007669"/>
    <property type="project" value="UniProtKB-EC"/>
</dbReference>
<dbReference type="InterPro" id="IPR023299">
    <property type="entry name" value="ATPase_P-typ_cyto_dom_N"/>
</dbReference>
<feature type="region of interest" description="Disordered" evidence="19">
    <location>
        <begin position="1"/>
        <end position="132"/>
    </location>
</feature>
<feature type="transmembrane region" description="Helical" evidence="18">
    <location>
        <begin position="1138"/>
        <end position="1155"/>
    </location>
</feature>
<comment type="similarity">
    <text evidence="15 18">Belongs to the cation transport ATPase (P-type) (TC 3.A.3) family.</text>
</comment>
<dbReference type="PRINTS" id="PR00119">
    <property type="entry name" value="CATATPASE"/>
</dbReference>
<proteinExistence type="inferred from homology"/>
<evidence type="ECO:0000256" key="17">
    <source>
        <dbReference type="ARBA" id="ARBA00059328"/>
    </source>
</evidence>
<dbReference type="InterPro" id="IPR006408">
    <property type="entry name" value="P-type_ATPase_IIB"/>
</dbReference>
<evidence type="ECO:0000256" key="19">
    <source>
        <dbReference type="SAM" id="MobiDB-lite"/>
    </source>
</evidence>
<feature type="transmembrane region" description="Helical" evidence="18">
    <location>
        <begin position="282"/>
        <end position="301"/>
    </location>
</feature>
<dbReference type="InterPro" id="IPR004014">
    <property type="entry name" value="ATPase_P-typ_cation-transptr_N"/>
</dbReference>
<feature type="compositionally biased region" description="Polar residues" evidence="19">
    <location>
        <begin position="1200"/>
        <end position="1211"/>
    </location>
</feature>
<keyword evidence="4 18" id="KW-0109">Calcium transport</keyword>
<dbReference type="PANTHER" id="PTHR24093:SF369">
    <property type="entry name" value="CALCIUM-TRANSPORTING ATPASE"/>
    <property type="match status" value="1"/>
</dbReference>
<comment type="function">
    <text evidence="17">This magnesium-dependent enzyme catalyzes the hydrolysis of ATP coupled with the transport of calcium. Transports the calcium to the vacuole and participates in the control of the cytosolic free calcium.</text>
</comment>
<dbReference type="GO" id="GO:0046872">
    <property type="term" value="F:metal ion binding"/>
    <property type="evidence" value="ECO:0007669"/>
    <property type="project" value="UniProtKB-KW"/>
</dbReference>
<feature type="transmembrane region" description="Helical" evidence="18">
    <location>
        <begin position="1081"/>
        <end position="1101"/>
    </location>
</feature>
<feature type="domain" description="P-type ATPase A" evidence="20">
    <location>
        <begin position="318"/>
        <end position="433"/>
    </location>
</feature>
<keyword evidence="2 18" id="KW-0813">Transport</keyword>
<dbReference type="Gene3D" id="3.40.1110.10">
    <property type="entry name" value="Calcium-transporting ATPase, cytoplasmic domain N"/>
    <property type="match status" value="1"/>
</dbReference>
<gene>
    <name evidence="23" type="ORF">B0A52_06244</name>
</gene>
<evidence type="ECO:0000256" key="1">
    <source>
        <dbReference type="ARBA" id="ARBA00004128"/>
    </source>
</evidence>
<evidence type="ECO:0000256" key="18">
    <source>
        <dbReference type="RuleBase" id="RU361146"/>
    </source>
</evidence>
<evidence type="ECO:0000259" key="21">
    <source>
        <dbReference type="Pfam" id="PF00689"/>
    </source>
</evidence>
<comment type="function">
    <text evidence="18">Catalyzes the hydrolysis of ATP coupled with the transport of calcium.</text>
</comment>
<dbReference type="SFLD" id="SFLDG00002">
    <property type="entry name" value="C1.7:_P-type_atpase_like"/>
    <property type="match status" value="1"/>
</dbReference>
<feature type="transmembrane region" description="Helical" evidence="18">
    <location>
        <begin position="966"/>
        <end position="987"/>
    </location>
</feature>
<keyword evidence="7 18" id="KW-0547">Nucleotide-binding</keyword>
<evidence type="ECO:0000256" key="5">
    <source>
        <dbReference type="ARBA" id="ARBA00022692"/>
    </source>
</evidence>
<feature type="transmembrane region" description="Helical" evidence="18">
    <location>
        <begin position="933"/>
        <end position="954"/>
    </location>
</feature>
<evidence type="ECO:0000256" key="10">
    <source>
        <dbReference type="ARBA" id="ARBA00022842"/>
    </source>
</evidence>
<dbReference type="InterPro" id="IPR006068">
    <property type="entry name" value="ATPase_P-typ_cation-transptr_C"/>
</dbReference>
<evidence type="ECO:0000256" key="6">
    <source>
        <dbReference type="ARBA" id="ARBA00022723"/>
    </source>
</evidence>
<reference evidence="23 24" key="1">
    <citation type="submission" date="2017-03" db="EMBL/GenBank/DDBJ databases">
        <title>Genomes of endolithic fungi from Antarctica.</title>
        <authorList>
            <person name="Coleine C."/>
            <person name="Masonjones S."/>
            <person name="Stajich J.E."/>
        </authorList>
    </citation>
    <scope>NUCLEOTIDE SEQUENCE [LARGE SCALE GENOMIC DNA]</scope>
    <source>
        <strain evidence="23 24">CCFEE 6314</strain>
    </source>
</reference>
<dbReference type="NCBIfam" id="TIGR01517">
    <property type="entry name" value="ATPase-IIB_Ca"/>
    <property type="match status" value="1"/>
</dbReference>
<dbReference type="FunFam" id="3.40.1110.10:FF:000031">
    <property type="entry name" value="Calcium-transporting ATPase"/>
    <property type="match status" value="1"/>
</dbReference>
<dbReference type="Gene3D" id="3.40.50.1000">
    <property type="entry name" value="HAD superfamily/HAD-like"/>
    <property type="match status" value="1"/>
</dbReference>
<evidence type="ECO:0000313" key="24">
    <source>
        <dbReference type="Proteomes" id="UP000288859"/>
    </source>
</evidence>
<evidence type="ECO:0000256" key="15">
    <source>
        <dbReference type="ARBA" id="ARBA00038148"/>
    </source>
</evidence>
<dbReference type="InterPro" id="IPR059000">
    <property type="entry name" value="ATPase_P-type_domA"/>
</dbReference>
<keyword evidence="12 18" id="KW-1133">Transmembrane helix</keyword>
<evidence type="ECO:0000313" key="23">
    <source>
        <dbReference type="EMBL" id="RVX70072.1"/>
    </source>
</evidence>
<dbReference type="SFLD" id="SFLDS00003">
    <property type="entry name" value="Haloacid_Dehalogenase"/>
    <property type="match status" value="1"/>
</dbReference>
<dbReference type="Pfam" id="PF00689">
    <property type="entry name" value="Cation_ATPase_C"/>
    <property type="match status" value="1"/>
</dbReference>
<comment type="subcellular location">
    <subcellularLocation>
        <location evidence="18">Membrane</location>
        <topology evidence="18">Multi-pass membrane protein</topology>
    </subcellularLocation>
    <subcellularLocation>
        <location evidence="1">Vacuole membrane</location>
        <topology evidence="1">Multi-pass membrane protein</topology>
    </subcellularLocation>
</comment>
<dbReference type="PROSITE" id="PS00154">
    <property type="entry name" value="ATPASE_E1_E2"/>
    <property type="match status" value="1"/>
</dbReference>
<dbReference type="GO" id="GO:0016887">
    <property type="term" value="F:ATP hydrolysis activity"/>
    <property type="evidence" value="ECO:0007669"/>
    <property type="project" value="InterPro"/>
</dbReference>
<dbReference type="SUPFAM" id="SSF81653">
    <property type="entry name" value="Calcium ATPase, transduction domain A"/>
    <property type="match status" value="1"/>
</dbReference>
<feature type="compositionally biased region" description="Basic and acidic residues" evidence="19">
    <location>
        <begin position="1188"/>
        <end position="1199"/>
    </location>
</feature>
<accession>A0A438N2V0</accession>
<feature type="compositionally biased region" description="Polar residues" evidence="19">
    <location>
        <begin position="1"/>
        <end position="19"/>
    </location>
</feature>
<feature type="compositionally biased region" description="Basic and acidic residues" evidence="19">
    <location>
        <begin position="114"/>
        <end position="131"/>
    </location>
</feature>
<dbReference type="Gene3D" id="1.20.1110.10">
    <property type="entry name" value="Calcium-transporting ATPase, transmembrane domain"/>
    <property type="match status" value="1"/>
</dbReference>